<gene>
    <name evidence="3" type="ORF">MGWOODY_Hyp2103</name>
</gene>
<dbReference type="InterPro" id="IPR050570">
    <property type="entry name" value="Cell_wall_metabolism_enzyme"/>
</dbReference>
<accession>A0A170PTP0</accession>
<feature type="domain" description="M23ase beta-sheet core" evidence="2">
    <location>
        <begin position="206"/>
        <end position="295"/>
    </location>
</feature>
<dbReference type="InterPro" id="IPR016047">
    <property type="entry name" value="M23ase_b-sheet_dom"/>
</dbReference>
<proteinExistence type="predicted"/>
<dbReference type="EMBL" id="CZQD01000032">
    <property type="protein sequence ID" value="CUS56702.1"/>
    <property type="molecule type" value="Genomic_DNA"/>
</dbReference>
<dbReference type="Pfam" id="PF01551">
    <property type="entry name" value="Peptidase_M23"/>
    <property type="match status" value="1"/>
</dbReference>
<evidence type="ECO:0000256" key="1">
    <source>
        <dbReference type="SAM" id="MobiDB-lite"/>
    </source>
</evidence>
<sequence length="320" mass="33467">MRRALLTGLATFVVACAAAESPAPTPAPDMAPVPAAPAPVAEPEIETETPVQVIAPTCDGVLVQGGLVICSAEPGSTFTVAGTKLTVSEMGTAQFGLSTRAPSVVGWSHDSGAFGDLQIAERQDEYREISGFDCDKVDARSAEQKAHASRSWVKKQDSFASFNPGPGALEGFVKPADAPTSSPFGPTRKYTGVSKVTGEPCESTSVHRGYDMAAPVGTEVRAPAPGVVILADPDLYYEGGTVFLDHGHGLVSVFMHLSAVDVAAGDEVDTGDLLAKTGNTGRTTGPHLHWAVKWRNPEARSRDGDFYIDPALLLELQPAP</sequence>
<dbReference type="InterPro" id="IPR011055">
    <property type="entry name" value="Dup_hybrid_motif"/>
</dbReference>
<evidence type="ECO:0000313" key="3">
    <source>
        <dbReference type="EMBL" id="CUS56702.1"/>
    </source>
</evidence>
<dbReference type="CDD" id="cd12797">
    <property type="entry name" value="M23_peptidase"/>
    <property type="match status" value="1"/>
</dbReference>
<dbReference type="PANTHER" id="PTHR21666">
    <property type="entry name" value="PEPTIDASE-RELATED"/>
    <property type="match status" value="1"/>
</dbReference>
<evidence type="ECO:0000259" key="2">
    <source>
        <dbReference type="Pfam" id="PF01551"/>
    </source>
</evidence>
<dbReference type="PANTHER" id="PTHR21666:SF285">
    <property type="entry name" value="M23 FAMILY METALLOPEPTIDASE"/>
    <property type="match status" value="1"/>
</dbReference>
<protein>
    <submittedName>
        <fullName evidence="3">Membrane proteins related to metalloendopeptidases</fullName>
    </submittedName>
</protein>
<dbReference type="Gene3D" id="2.70.70.10">
    <property type="entry name" value="Glucose Permease (Domain IIA)"/>
    <property type="match status" value="1"/>
</dbReference>
<dbReference type="GO" id="GO:0004222">
    <property type="term" value="F:metalloendopeptidase activity"/>
    <property type="evidence" value="ECO:0007669"/>
    <property type="project" value="TreeGrafter"/>
</dbReference>
<organism evidence="3">
    <name type="scientific">hydrothermal vent metagenome</name>
    <dbReference type="NCBI Taxonomy" id="652676"/>
    <lineage>
        <taxon>unclassified sequences</taxon>
        <taxon>metagenomes</taxon>
        <taxon>ecological metagenomes</taxon>
    </lineage>
</organism>
<dbReference type="AlphaFoldDB" id="A0A170PTP0"/>
<reference evidence="3" key="1">
    <citation type="submission" date="2015-10" db="EMBL/GenBank/DDBJ databases">
        <authorList>
            <person name="Gilbert D.G."/>
        </authorList>
    </citation>
    <scope>NUCLEOTIDE SEQUENCE</scope>
</reference>
<dbReference type="PROSITE" id="PS51257">
    <property type="entry name" value="PROKAR_LIPOPROTEIN"/>
    <property type="match status" value="1"/>
</dbReference>
<feature type="region of interest" description="Disordered" evidence="1">
    <location>
        <begin position="177"/>
        <end position="204"/>
    </location>
</feature>
<dbReference type="SUPFAM" id="SSF51261">
    <property type="entry name" value="Duplicated hybrid motif"/>
    <property type="match status" value="1"/>
</dbReference>
<name>A0A170PTP0_9ZZZZ</name>